<dbReference type="InterPro" id="IPR001128">
    <property type="entry name" value="Cyt_P450"/>
</dbReference>
<dbReference type="Pfam" id="PF00067">
    <property type="entry name" value="p450"/>
    <property type="match status" value="1"/>
</dbReference>
<organism evidence="10 11">
    <name type="scientific">Orchesella dallaii</name>
    <dbReference type="NCBI Taxonomy" id="48710"/>
    <lineage>
        <taxon>Eukaryota</taxon>
        <taxon>Metazoa</taxon>
        <taxon>Ecdysozoa</taxon>
        <taxon>Arthropoda</taxon>
        <taxon>Hexapoda</taxon>
        <taxon>Collembola</taxon>
        <taxon>Entomobryomorpha</taxon>
        <taxon>Entomobryoidea</taxon>
        <taxon>Orchesellidae</taxon>
        <taxon>Orchesellinae</taxon>
        <taxon>Orchesella</taxon>
    </lineage>
</organism>
<name>A0ABP1RJ91_9HEXA</name>
<keyword evidence="4 8" id="KW-0479">Metal-binding</keyword>
<comment type="similarity">
    <text evidence="2 8">Belongs to the cytochrome P450 family.</text>
</comment>
<comment type="cofactor">
    <cofactor evidence="1">
        <name>heme</name>
        <dbReference type="ChEBI" id="CHEBI:30413"/>
    </cofactor>
</comment>
<evidence type="ECO:0000256" key="7">
    <source>
        <dbReference type="ARBA" id="ARBA00023033"/>
    </source>
</evidence>
<evidence type="ECO:0000256" key="8">
    <source>
        <dbReference type="RuleBase" id="RU000461"/>
    </source>
</evidence>
<keyword evidence="6 8" id="KW-0408">Iron</keyword>
<evidence type="ECO:0000256" key="6">
    <source>
        <dbReference type="ARBA" id="ARBA00023004"/>
    </source>
</evidence>
<evidence type="ECO:0008006" key="12">
    <source>
        <dbReference type="Google" id="ProtNLM"/>
    </source>
</evidence>
<keyword evidence="3 8" id="KW-0349">Heme</keyword>
<dbReference type="EMBL" id="CAXLJM020000076">
    <property type="protein sequence ID" value="CAL8129066.1"/>
    <property type="molecule type" value="Genomic_DNA"/>
</dbReference>
<dbReference type="InterPro" id="IPR002401">
    <property type="entry name" value="Cyt_P450_E_grp-I"/>
</dbReference>
<gene>
    <name evidence="10" type="ORF">ODALV1_LOCUS22827</name>
</gene>
<keyword evidence="5 8" id="KW-0560">Oxidoreductase</keyword>
<dbReference type="PROSITE" id="PS00086">
    <property type="entry name" value="CYTOCHROME_P450"/>
    <property type="match status" value="1"/>
</dbReference>
<dbReference type="SUPFAM" id="SSF48264">
    <property type="entry name" value="Cytochrome P450"/>
    <property type="match status" value="1"/>
</dbReference>
<dbReference type="InterPro" id="IPR036396">
    <property type="entry name" value="Cyt_P450_sf"/>
</dbReference>
<feature type="transmembrane region" description="Helical" evidence="9">
    <location>
        <begin position="164"/>
        <end position="183"/>
    </location>
</feature>
<keyword evidence="9" id="KW-1133">Transmembrane helix</keyword>
<sequence>MAVTSALILIFVGAIFLWSLLDRWKSHVLKRPPSPLKLPIFGHLLHLTPSLLDPNKLKIKWKFMVDFMNNNYKPPYIITHELSKQYGPLTNVKFGVNNSSIIFNNGKPYREIKHFTVKNLKDFGFGKKQNMETAVEDELVDFLHYFQQTTLNDGPRTIKMEHMFTLPVLNILWIMVAGLRFSYDDEKLHRLIKVVEEISKTHDIGGNILMAFPGLRFLFPELTGHAHQLRLYSKLHQFFRDIMHMRLAENGFLQFDCADTPRDFTDIFIQEMNKRKKVNGNESQIFTEEQFIMVCLDLFTAGAETTANTLDFAMFYLMLNQHVQKKVQAEIDEVIGPNRLPRLKDRHMMPYTEATLLETQRMCNVIPLVHRVSIADTTLGPYNIQKGDVMVMNTYSIHMDERIWGDPHVFRPERFLDKDGNVNNLPSFMPFGMGKRVCIGETLARHTMFTFFTAIMQRYSITPAEKYKVPEVKPVKGYTLNPEPFYTYVQPRF</sequence>
<evidence type="ECO:0000256" key="1">
    <source>
        <dbReference type="ARBA" id="ARBA00001971"/>
    </source>
</evidence>
<feature type="transmembrane region" description="Helical" evidence="9">
    <location>
        <begin position="6"/>
        <end position="21"/>
    </location>
</feature>
<evidence type="ECO:0000256" key="9">
    <source>
        <dbReference type="SAM" id="Phobius"/>
    </source>
</evidence>
<dbReference type="PANTHER" id="PTHR24300">
    <property type="entry name" value="CYTOCHROME P450 508A4-RELATED"/>
    <property type="match status" value="1"/>
</dbReference>
<keyword evidence="9" id="KW-0472">Membrane</keyword>
<keyword evidence="11" id="KW-1185">Reference proteome</keyword>
<dbReference type="Proteomes" id="UP001642540">
    <property type="component" value="Unassembled WGS sequence"/>
</dbReference>
<evidence type="ECO:0000256" key="5">
    <source>
        <dbReference type="ARBA" id="ARBA00023002"/>
    </source>
</evidence>
<dbReference type="PRINTS" id="PR00463">
    <property type="entry name" value="EP450I"/>
</dbReference>
<evidence type="ECO:0000256" key="2">
    <source>
        <dbReference type="ARBA" id="ARBA00010617"/>
    </source>
</evidence>
<dbReference type="PANTHER" id="PTHR24300:SF376">
    <property type="entry name" value="CYTOCHROME P450 15A1"/>
    <property type="match status" value="1"/>
</dbReference>
<dbReference type="Gene3D" id="1.10.630.10">
    <property type="entry name" value="Cytochrome P450"/>
    <property type="match status" value="1"/>
</dbReference>
<dbReference type="InterPro" id="IPR050182">
    <property type="entry name" value="Cytochrome_P450_fam2"/>
</dbReference>
<dbReference type="PRINTS" id="PR00385">
    <property type="entry name" value="P450"/>
</dbReference>
<evidence type="ECO:0000256" key="4">
    <source>
        <dbReference type="ARBA" id="ARBA00022723"/>
    </source>
</evidence>
<dbReference type="InterPro" id="IPR017972">
    <property type="entry name" value="Cyt_P450_CS"/>
</dbReference>
<evidence type="ECO:0000313" key="11">
    <source>
        <dbReference type="Proteomes" id="UP001642540"/>
    </source>
</evidence>
<proteinExistence type="inferred from homology"/>
<protein>
    <recommendedName>
        <fullName evidence="12">Methyl farnesoate epoxidase</fullName>
    </recommendedName>
</protein>
<evidence type="ECO:0000256" key="3">
    <source>
        <dbReference type="ARBA" id="ARBA00022617"/>
    </source>
</evidence>
<evidence type="ECO:0000313" key="10">
    <source>
        <dbReference type="EMBL" id="CAL8129066.1"/>
    </source>
</evidence>
<keyword evidence="7 8" id="KW-0503">Monooxygenase</keyword>
<keyword evidence="9" id="KW-0812">Transmembrane</keyword>
<reference evidence="10 11" key="1">
    <citation type="submission" date="2024-08" db="EMBL/GenBank/DDBJ databases">
        <authorList>
            <person name="Cucini C."/>
            <person name="Frati F."/>
        </authorList>
    </citation>
    <scope>NUCLEOTIDE SEQUENCE [LARGE SCALE GENOMIC DNA]</scope>
</reference>
<comment type="caution">
    <text evidence="10">The sequence shown here is derived from an EMBL/GenBank/DDBJ whole genome shotgun (WGS) entry which is preliminary data.</text>
</comment>
<accession>A0ABP1RJ91</accession>